<dbReference type="PROSITE" id="PS50086">
    <property type="entry name" value="TBC_RABGAP"/>
    <property type="match status" value="1"/>
</dbReference>
<dbReference type="SMART" id="SM00164">
    <property type="entry name" value="TBC"/>
    <property type="match status" value="1"/>
</dbReference>
<evidence type="ECO:0000256" key="6">
    <source>
        <dbReference type="SAM" id="MobiDB-lite"/>
    </source>
</evidence>
<evidence type="ECO:0000256" key="4">
    <source>
        <dbReference type="ARBA" id="ARBA00023306"/>
    </source>
</evidence>
<feature type="domain" description="Rab-GAP TBC" evidence="8">
    <location>
        <begin position="57"/>
        <end position="243"/>
    </location>
</feature>
<evidence type="ECO:0000256" key="3">
    <source>
        <dbReference type="ARBA" id="ARBA00023212"/>
    </source>
</evidence>
<evidence type="ECO:0000256" key="1">
    <source>
        <dbReference type="ARBA" id="ARBA00004245"/>
    </source>
</evidence>
<proteinExistence type="inferred from homology"/>
<dbReference type="PANTHER" id="PTHR22957:SF263">
    <property type="entry name" value="MITOTIC CHECK POINT PROTEIN BUB2"/>
    <property type="match status" value="1"/>
</dbReference>
<feature type="region of interest" description="Disordered" evidence="6">
    <location>
        <begin position="1"/>
        <end position="22"/>
    </location>
</feature>
<dbReference type="GO" id="GO:0005096">
    <property type="term" value="F:GTPase activator activity"/>
    <property type="evidence" value="ECO:0007669"/>
    <property type="project" value="TreeGrafter"/>
</dbReference>
<dbReference type="PhylomeDB" id="A0A060T698"/>
<dbReference type="GO" id="GO:0044732">
    <property type="term" value="C:mitotic spindle pole body"/>
    <property type="evidence" value="ECO:0007669"/>
    <property type="project" value="TreeGrafter"/>
</dbReference>
<dbReference type="EMBL" id="HG937692">
    <property type="protein sequence ID" value="CDP36493.1"/>
    <property type="molecule type" value="Genomic_DNA"/>
</dbReference>
<keyword evidence="3" id="KW-0206">Cytoskeleton</keyword>
<dbReference type="GO" id="GO:0031030">
    <property type="term" value="P:negative regulation of septation initiation signaling"/>
    <property type="evidence" value="ECO:0007669"/>
    <property type="project" value="TreeGrafter"/>
</dbReference>
<evidence type="ECO:0000256" key="2">
    <source>
        <dbReference type="ARBA" id="ARBA00022490"/>
    </source>
</evidence>
<dbReference type="Gene3D" id="1.10.472.80">
    <property type="entry name" value="Ypt/Rab-GAP domain of gyp1p, domain 3"/>
    <property type="match status" value="1"/>
</dbReference>
<reference evidence="9" key="1">
    <citation type="submission" date="2014-02" db="EMBL/GenBank/DDBJ databases">
        <authorList>
            <person name="Genoscope - CEA"/>
        </authorList>
    </citation>
    <scope>NUCLEOTIDE SEQUENCE</scope>
    <source>
        <strain evidence="9">LS3</strain>
    </source>
</reference>
<gene>
    <name evidence="9" type="ORF">GNLVRS02_ARAD1B14344g</name>
</gene>
<dbReference type="InterPro" id="IPR000195">
    <property type="entry name" value="Rab-GAP-TBC_dom"/>
</dbReference>
<evidence type="ECO:0000313" key="9">
    <source>
        <dbReference type="EMBL" id="CDP36493.1"/>
    </source>
</evidence>
<accession>A0A060T698</accession>
<keyword evidence="7" id="KW-1133">Transmembrane helix</keyword>
<name>A0A060T698_BLAAD</name>
<dbReference type="InterPro" id="IPR035969">
    <property type="entry name" value="Rab-GAP_TBC_sf"/>
</dbReference>
<evidence type="ECO:0000259" key="8">
    <source>
        <dbReference type="PROSITE" id="PS50086"/>
    </source>
</evidence>
<dbReference type="PANTHER" id="PTHR22957">
    <property type="entry name" value="TBC1 DOMAIN FAMILY MEMBER GTPASE-ACTIVATING PROTEIN"/>
    <property type="match status" value="1"/>
</dbReference>
<keyword evidence="2" id="KW-0963">Cytoplasm</keyword>
<dbReference type="AlphaFoldDB" id="A0A060T698"/>
<keyword evidence="7" id="KW-0812">Transmembrane</keyword>
<evidence type="ECO:0000256" key="7">
    <source>
        <dbReference type="SAM" id="Phobius"/>
    </source>
</evidence>
<keyword evidence="7" id="KW-0472">Membrane</keyword>
<keyword evidence="4" id="KW-0131">Cell cycle</keyword>
<sequence>MQSPGRKESSSSKKDASSPRKRDAIERLLAKPPVLAKSGLSQLRYLVLVEGLSADESGYCPYRPYVWTVLLRVQPSVASSYVGLVKRGPSKAYSKIRNDTFRTMATDEKFRSKVPEAALIRLLNSYSWASANGSESAYVQGMNVLAAPFLYACRSEAQAFTLFSTVIARDCPLYVTPALDGVHTGLKLLDRCLAVVDPPLASFLKERLLPAELYAFASVLTFSACTPPLSEVLVLWDFLFAYGVHMNILLVVAQLVRMRNRIMNADSPISVLRQFPALDARAIIRVAVAFVQQIPNSLYDQLARHPYDPRVSDELRS</sequence>
<comment type="subcellular location">
    <subcellularLocation>
        <location evidence="1">Cytoplasm</location>
        <location evidence="1">Cytoskeleton</location>
    </subcellularLocation>
</comment>
<dbReference type="Pfam" id="PF00566">
    <property type="entry name" value="RabGAP-TBC"/>
    <property type="match status" value="1"/>
</dbReference>
<dbReference type="GO" id="GO:1990334">
    <property type="term" value="C:Bfa1-Bub2 complex"/>
    <property type="evidence" value="ECO:0007669"/>
    <property type="project" value="UniProtKB-ARBA"/>
</dbReference>
<reference evidence="9" key="2">
    <citation type="submission" date="2014-06" db="EMBL/GenBank/DDBJ databases">
        <title>The complete genome of Blastobotrys (Arxula) adeninivorans LS3 - a yeast of biotechnological interest.</title>
        <authorList>
            <person name="Kunze G."/>
            <person name="Gaillardin C."/>
            <person name="Czernicka M."/>
            <person name="Durrens P."/>
            <person name="Martin T."/>
            <person name="Boer E."/>
            <person name="Gabaldon T."/>
            <person name="Cruz J."/>
            <person name="Talla E."/>
            <person name="Marck C."/>
            <person name="Goffeau A."/>
            <person name="Barbe V."/>
            <person name="Baret P."/>
            <person name="Baronian K."/>
            <person name="Beier S."/>
            <person name="Bleykasten C."/>
            <person name="Bode R."/>
            <person name="Casaregola S."/>
            <person name="Despons L."/>
            <person name="Fairhead C."/>
            <person name="Giersberg M."/>
            <person name="Gierski P."/>
            <person name="Hahnel U."/>
            <person name="Hartmann A."/>
            <person name="Jankowska D."/>
            <person name="Jubin C."/>
            <person name="Jung P."/>
            <person name="Lafontaine I."/>
            <person name="Leh-Louis V."/>
            <person name="Lemaire M."/>
            <person name="Marcet-Houben M."/>
            <person name="Mascher M."/>
            <person name="Morel G."/>
            <person name="Richard G.-F."/>
            <person name="Riechen J."/>
            <person name="Sacerdot C."/>
            <person name="Sarkar A."/>
            <person name="Savel G."/>
            <person name="Schacherer J."/>
            <person name="Sherman D."/>
            <person name="Straub M.-L."/>
            <person name="Stein N."/>
            <person name="Thierry A."/>
            <person name="Trautwein-Schult A."/>
            <person name="Westhof E."/>
            <person name="Worch S."/>
            <person name="Dujon B."/>
            <person name="Souciet J.-L."/>
            <person name="Wincker P."/>
            <person name="Scholz U."/>
            <person name="Neuveglise N."/>
        </authorList>
    </citation>
    <scope>NUCLEOTIDE SEQUENCE</scope>
    <source>
        <strain evidence="9">LS3</strain>
    </source>
</reference>
<evidence type="ECO:0000256" key="5">
    <source>
        <dbReference type="ARBA" id="ARBA00061049"/>
    </source>
</evidence>
<dbReference type="SUPFAM" id="SSF47923">
    <property type="entry name" value="Ypt/Rab-GAP domain of gyp1p"/>
    <property type="match status" value="2"/>
</dbReference>
<dbReference type="FunFam" id="1.10.8.270:FF:000035">
    <property type="entry name" value="Cell cycle arrest protein BUB2"/>
    <property type="match status" value="1"/>
</dbReference>
<comment type="similarity">
    <text evidence="5">Belongs to the BUB2 family.</text>
</comment>
<organism evidence="9">
    <name type="scientific">Blastobotrys adeninivorans</name>
    <name type="common">Yeast</name>
    <name type="synonym">Arxula adeninivorans</name>
    <dbReference type="NCBI Taxonomy" id="409370"/>
    <lineage>
        <taxon>Eukaryota</taxon>
        <taxon>Fungi</taxon>
        <taxon>Dikarya</taxon>
        <taxon>Ascomycota</taxon>
        <taxon>Saccharomycotina</taxon>
        <taxon>Dipodascomycetes</taxon>
        <taxon>Dipodascales</taxon>
        <taxon>Trichomonascaceae</taxon>
        <taxon>Blastobotrys</taxon>
    </lineage>
</organism>
<dbReference type="FunFam" id="1.10.472.80:FF:000026">
    <property type="entry name" value="Mitotic check point protein (Bub2)"/>
    <property type="match status" value="1"/>
</dbReference>
<feature type="transmembrane region" description="Helical" evidence="7">
    <location>
        <begin position="235"/>
        <end position="256"/>
    </location>
</feature>
<protein>
    <submittedName>
        <fullName evidence="9">ARAD1B14344p</fullName>
    </submittedName>
</protein>
<dbReference type="Gene3D" id="1.10.8.270">
    <property type="entry name" value="putative rabgap domain of human tbc1 domain family member 14 like domains"/>
    <property type="match status" value="1"/>
</dbReference>